<dbReference type="OrthoDB" id="4981820at2"/>
<sequence length="101" mass="10676">MDNFVKGISMPGDVPAAMQKAASKLPGALEKAANDLRKGLKKATEDLPNGIEVFVKEGFIEPMQEDLDILRDGKVDLADGIAIGGLALSALTLGRSKTLRI</sequence>
<reference evidence="1 2" key="1">
    <citation type="submission" date="2019-04" db="EMBL/GenBank/DDBJ databases">
        <title>Whole genome sequencing of Brevibacillus sp. TGS2-1.</title>
        <authorList>
            <person name="Choi A."/>
        </authorList>
    </citation>
    <scope>NUCLEOTIDE SEQUENCE [LARGE SCALE GENOMIC DNA]</scope>
    <source>
        <strain evidence="1 2">TGS2-1</strain>
    </source>
</reference>
<name>A0A4U2Y2B2_9BACL</name>
<organism evidence="1 2">
    <name type="scientific">Brevibacillus antibioticus</name>
    <dbReference type="NCBI Taxonomy" id="2570228"/>
    <lineage>
        <taxon>Bacteria</taxon>
        <taxon>Bacillati</taxon>
        <taxon>Bacillota</taxon>
        <taxon>Bacilli</taxon>
        <taxon>Bacillales</taxon>
        <taxon>Paenibacillaceae</taxon>
        <taxon>Brevibacillus</taxon>
    </lineage>
</organism>
<dbReference type="EMBL" id="SZNK01000001">
    <property type="protein sequence ID" value="TKI54560.1"/>
    <property type="molecule type" value="Genomic_DNA"/>
</dbReference>
<evidence type="ECO:0000313" key="2">
    <source>
        <dbReference type="Proteomes" id="UP000307841"/>
    </source>
</evidence>
<keyword evidence="2" id="KW-1185">Reference proteome</keyword>
<evidence type="ECO:0000313" key="1">
    <source>
        <dbReference type="EMBL" id="TKI54560.1"/>
    </source>
</evidence>
<dbReference type="RefSeq" id="WP_137027997.1">
    <property type="nucleotide sequence ID" value="NZ_SZNK01000001.1"/>
</dbReference>
<comment type="caution">
    <text evidence="1">The sequence shown here is derived from an EMBL/GenBank/DDBJ whole genome shotgun (WGS) entry which is preliminary data.</text>
</comment>
<gene>
    <name evidence="1" type="ORF">E8L90_03410</name>
</gene>
<protein>
    <submittedName>
        <fullName evidence="1">Uncharacterized protein</fullName>
    </submittedName>
</protein>
<dbReference type="Proteomes" id="UP000307841">
    <property type="component" value="Unassembled WGS sequence"/>
</dbReference>
<accession>A0A4U2Y2B2</accession>
<proteinExistence type="predicted"/>
<dbReference type="AlphaFoldDB" id="A0A4U2Y2B2"/>